<dbReference type="Proteomes" id="UP000559626">
    <property type="component" value="Unassembled WGS sequence"/>
</dbReference>
<keyword evidence="2" id="KW-1185">Reference proteome</keyword>
<proteinExistence type="predicted"/>
<evidence type="ECO:0000313" key="2">
    <source>
        <dbReference type="Proteomes" id="UP000559626"/>
    </source>
</evidence>
<protein>
    <submittedName>
        <fullName evidence="1">Uncharacterized protein</fullName>
    </submittedName>
</protein>
<dbReference type="RefSeq" id="WP_169530475.1">
    <property type="nucleotide sequence ID" value="NZ_JABBGH010000001.1"/>
</dbReference>
<gene>
    <name evidence="1" type="ORF">HHL22_08425</name>
</gene>
<dbReference type="EMBL" id="JABBGH010000001">
    <property type="protein sequence ID" value="NML65226.1"/>
    <property type="molecule type" value="Genomic_DNA"/>
</dbReference>
<name>A0A7Y0ADD1_9BACT</name>
<dbReference type="AlphaFoldDB" id="A0A7Y0ADD1"/>
<comment type="caution">
    <text evidence="1">The sequence shown here is derived from an EMBL/GenBank/DDBJ whole genome shotgun (WGS) entry which is preliminary data.</text>
</comment>
<sequence length="55" mass="6429">MNKLTRYSSFEEMKRDIEPTNLPVAEKQRLDAEARQMAEMLQALCAKRVTSNTRK</sequence>
<organism evidence="1 2">
    <name type="scientific">Hymenobacter polaris</name>
    <dbReference type="NCBI Taxonomy" id="2682546"/>
    <lineage>
        <taxon>Bacteria</taxon>
        <taxon>Pseudomonadati</taxon>
        <taxon>Bacteroidota</taxon>
        <taxon>Cytophagia</taxon>
        <taxon>Cytophagales</taxon>
        <taxon>Hymenobacteraceae</taxon>
        <taxon>Hymenobacter</taxon>
    </lineage>
</organism>
<reference evidence="1 2" key="1">
    <citation type="submission" date="2020-04" db="EMBL/GenBank/DDBJ databases">
        <title>Hymenobacter polaris sp. nov., isolated from Arctic soil.</title>
        <authorList>
            <person name="Dahal R.H."/>
        </authorList>
    </citation>
    <scope>NUCLEOTIDE SEQUENCE [LARGE SCALE GENOMIC DNA]</scope>
    <source>
        <strain evidence="1 2">RP-2-7</strain>
    </source>
</reference>
<accession>A0A7Y0ADD1</accession>
<evidence type="ECO:0000313" key="1">
    <source>
        <dbReference type="EMBL" id="NML65226.1"/>
    </source>
</evidence>